<gene>
    <name evidence="1" type="ORF">Pmar_PMAR028889</name>
</gene>
<dbReference type="OMA" id="EYEECAL"/>
<dbReference type="Proteomes" id="UP000007800">
    <property type="component" value="Unassembled WGS sequence"/>
</dbReference>
<sequence length="291" mass="32406">MLGVTLYPCLNLNYDDTAHVSLYPPCDGRANYDLTWDTHYDWENYFDQLMDAGVKNFVLGGNYIVDSEIRRGPPFFPPWSETGFAALRKRVDAKGGKIYADLDLYEDVVFDKALFVKSMNNFTKHFPVHGFLLSYPDYRGNYTVKEALETIKELNFGCGFGLQPYLVEDVPEFNTNKFVDKIIAKATAAGVNPNTVLLRIPTTANSSPGNDASYASAILVFHGDPKGKGAVPISGGRQLYFFSQPRAVEKIEYVKEHGLYGLMLDPRSIGGADLNVSDSRSLFYAITTANL</sequence>
<dbReference type="EMBL" id="GG680159">
    <property type="protein sequence ID" value="EER06986.1"/>
    <property type="molecule type" value="Genomic_DNA"/>
</dbReference>
<proteinExistence type="predicted"/>
<dbReference type="RefSeq" id="XP_002775170.1">
    <property type="nucleotide sequence ID" value="XM_002775124.1"/>
</dbReference>
<dbReference type="InParanoid" id="C5L8G6"/>
<name>C5L8G6_PERM5</name>
<evidence type="ECO:0000313" key="1">
    <source>
        <dbReference type="EMBL" id="EER06986.1"/>
    </source>
</evidence>
<reference evidence="1 2" key="1">
    <citation type="submission" date="2008-07" db="EMBL/GenBank/DDBJ databases">
        <authorList>
            <person name="El-Sayed N."/>
            <person name="Caler E."/>
            <person name="Inman J."/>
            <person name="Amedeo P."/>
            <person name="Hass B."/>
            <person name="Wortman J."/>
        </authorList>
    </citation>
    <scope>NUCLEOTIDE SEQUENCE [LARGE SCALE GENOMIC DNA]</scope>
    <source>
        <strain evidence="2">ATCC 50983 / TXsc</strain>
    </source>
</reference>
<protein>
    <submittedName>
        <fullName evidence="1">Uncharacterized protein</fullName>
    </submittedName>
</protein>
<accession>C5L8G6</accession>
<dbReference type="GeneID" id="9059269"/>
<evidence type="ECO:0000313" key="2">
    <source>
        <dbReference type="Proteomes" id="UP000007800"/>
    </source>
</evidence>
<keyword evidence="2" id="KW-1185">Reference proteome</keyword>
<organism evidence="2">
    <name type="scientific">Perkinsus marinus (strain ATCC 50983 / TXsc)</name>
    <dbReference type="NCBI Taxonomy" id="423536"/>
    <lineage>
        <taxon>Eukaryota</taxon>
        <taxon>Sar</taxon>
        <taxon>Alveolata</taxon>
        <taxon>Perkinsozoa</taxon>
        <taxon>Perkinsea</taxon>
        <taxon>Perkinsida</taxon>
        <taxon>Perkinsidae</taxon>
        <taxon>Perkinsus</taxon>
    </lineage>
</organism>
<dbReference type="AlphaFoldDB" id="C5L8G6"/>